<dbReference type="AlphaFoldDB" id="A0A2M8R739"/>
<gene>
    <name evidence="1" type="ORF">CVM73_19520</name>
</gene>
<evidence type="ECO:0000313" key="1">
    <source>
        <dbReference type="EMBL" id="PJG53645.1"/>
    </source>
</evidence>
<protein>
    <submittedName>
        <fullName evidence="1">Uncharacterized protein</fullName>
    </submittedName>
</protein>
<name>A0A2M8R739_9BRAD</name>
<proteinExistence type="predicted"/>
<evidence type="ECO:0000313" key="2">
    <source>
        <dbReference type="Proteomes" id="UP000231194"/>
    </source>
</evidence>
<reference evidence="1 2" key="1">
    <citation type="submission" date="2017-11" db="EMBL/GenBank/DDBJ databases">
        <title>Bradyrhizobium forestalis sp. nov., an efficient nitrogen-fixing bacterium isolated from nodules of forest legume species in the Amazon.</title>
        <authorList>
            <person name="Costa E.M."/>
            <person name="Guimaraes A."/>
            <person name="Carvalho T.S."/>
            <person name="Rodrigues T.L."/>
            <person name="Ribeiro P.R.A."/>
            <person name="Lebbe L."/>
            <person name="Willems A."/>
            <person name="Moreira F.M.S."/>
        </authorList>
    </citation>
    <scope>NUCLEOTIDE SEQUENCE [LARGE SCALE GENOMIC DNA]</scope>
    <source>
        <strain evidence="1 2">INPA54B</strain>
    </source>
</reference>
<organism evidence="1 2">
    <name type="scientific">Bradyrhizobium forestalis</name>
    <dbReference type="NCBI Taxonomy" id="1419263"/>
    <lineage>
        <taxon>Bacteria</taxon>
        <taxon>Pseudomonadati</taxon>
        <taxon>Pseudomonadota</taxon>
        <taxon>Alphaproteobacteria</taxon>
        <taxon>Hyphomicrobiales</taxon>
        <taxon>Nitrobacteraceae</taxon>
        <taxon>Bradyrhizobium</taxon>
    </lineage>
</organism>
<dbReference type="EMBL" id="PGVG01000015">
    <property type="protein sequence ID" value="PJG53645.1"/>
    <property type="molecule type" value="Genomic_DNA"/>
</dbReference>
<dbReference type="Proteomes" id="UP000231194">
    <property type="component" value="Unassembled WGS sequence"/>
</dbReference>
<accession>A0A2M8R739</accession>
<sequence>MTQLLACLKKEQDRAIFTAIGIALSGFARLEENLVTVAATLLGVNKRKVGLILYSIINFQTWLSIIDQLFAEDEIYGALAPQWTKISSGIRAIKDDRDRFAHHSALGAASHTGN</sequence>
<keyword evidence="2" id="KW-1185">Reference proteome</keyword>
<comment type="caution">
    <text evidence="1">The sequence shown here is derived from an EMBL/GenBank/DDBJ whole genome shotgun (WGS) entry which is preliminary data.</text>
</comment>